<keyword evidence="5" id="KW-0732">Signal</keyword>
<keyword evidence="4" id="KW-1133">Transmembrane helix</keyword>
<dbReference type="RefSeq" id="WP_378981119.1">
    <property type="nucleotide sequence ID" value="NZ_JBHSBW010000003.1"/>
</dbReference>
<reference evidence="8" key="1">
    <citation type="journal article" date="2019" name="Int. J. Syst. Evol. Microbiol.">
        <title>The Global Catalogue of Microorganisms (GCM) 10K type strain sequencing project: providing services to taxonomists for standard genome sequencing and annotation.</title>
        <authorList>
            <consortium name="The Broad Institute Genomics Platform"/>
            <consortium name="The Broad Institute Genome Sequencing Center for Infectious Disease"/>
            <person name="Wu L."/>
            <person name="Ma J."/>
        </authorList>
    </citation>
    <scope>NUCLEOTIDE SEQUENCE [LARGE SCALE GENOMIC DNA]</scope>
    <source>
        <strain evidence="8">CCM 8691</strain>
    </source>
</reference>
<dbReference type="InterPro" id="IPR015943">
    <property type="entry name" value="WD40/YVTN_repeat-like_dom_sf"/>
</dbReference>
<dbReference type="SUPFAM" id="SSF63829">
    <property type="entry name" value="Calcium-dependent phosphotriesterase"/>
    <property type="match status" value="2"/>
</dbReference>
<protein>
    <recommendedName>
        <fullName evidence="2">histidine kinase</fullName>
        <ecNumber evidence="2">2.7.13.3</ecNumber>
    </recommendedName>
</protein>
<dbReference type="Gene3D" id="2.130.10.10">
    <property type="entry name" value="YVTN repeat-like/Quinoprotein amine dehydrogenase"/>
    <property type="match status" value="2"/>
</dbReference>
<dbReference type="Pfam" id="PF00512">
    <property type="entry name" value="HisKA"/>
    <property type="match status" value="1"/>
</dbReference>
<dbReference type="InterPro" id="IPR003661">
    <property type="entry name" value="HisK_dim/P_dom"/>
</dbReference>
<dbReference type="InterPro" id="IPR013783">
    <property type="entry name" value="Ig-like_fold"/>
</dbReference>
<dbReference type="PRINTS" id="PR00344">
    <property type="entry name" value="BCTRLSENSOR"/>
</dbReference>
<dbReference type="Pfam" id="PF07494">
    <property type="entry name" value="Reg_prop"/>
    <property type="match status" value="4"/>
</dbReference>
<dbReference type="CDD" id="cd00082">
    <property type="entry name" value="HisKA"/>
    <property type="match status" value="1"/>
</dbReference>
<dbReference type="Proteomes" id="UP001595789">
    <property type="component" value="Unassembled WGS sequence"/>
</dbReference>
<gene>
    <name evidence="7" type="ORF">ACFOWA_01560</name>
</gene>
<dbReference type="Pfam" id="PF02518">
    <property type="entry name" value="HATPase_c"/>
    <property type="match status" value="1"/>
</dbReference>
<dbReference type="InterPro" id="IPR011047">
    <property type="entry name" value="Quinoprotein_ADH-like_sf"/>
</dbReference>
<dbReference type="SUPFAM" id="SSF47384">
    <property type="entry name" value="Homodimeric domain of signal transducing histidine kinase"/>
    <property type="match status" value="1"/>
</dbReference>
<feature type="transmembrane region" description="Helical" evidence="4">
    <location>
        <begin position="776"/>
        <end position="796"/>
    </location>
</feature>
<dbReference type="Gene3D" id="3.30.565.10">
    <property type="entry name" value="Histidine kinase-like ATPase, C-terminal domain"/>
    <property type="match status" value="1"/>
</dbReference>
<keyword evidence="8" id="KW-1185">Reference proteome</keyword>
<evidence type="ECO:0000256" key="5">
    <source>
        <dbReference type="SAM" id="SignalP"/>
    </source>
</evidence>
<dbReference type="SUPFAM" id="SSF55874">
    <property type="entry name" value="ATPase domain of HSP90 chaperone/DNA topoisomerase II/histidine kinase"/>
    <property type="match status" value="1"/>
</dbReference>
<dbReference type="InterPro" id="IPR011123">
    <property type="entry name" value="Y_Y_Y"/>
</dbReference>
<dbReference type="CDD" id="cd00075">
    <property type="entry name" value="HATPase"/>
    <property type="match status" value="1"/>
</dbReference>
<comment type="catalytic activity">
    <reaction evidence="1">
        <text>ATP + protein L-histidine = ADP + protein N-phospho-L-histidine.</text>
        <dbReference type="EC" id="2.7.13.3"/>
    </reaction>
</comment>
<dbReference type="PROSITE" id="PS50109">
    <property type="entry name" value="HIS_KIN"/>
    <property type="match status" value="1"/>
</dbReference>
<feature type="chain" id="PRO_5046556313" description="histidine kinase" evidence="5">
    <location>
        <begin position="23"/>
        <end position="1058"/>
    </location>
</feature>
<comment type="caution">
    <text evidence="7">The sequence shown here is derived from an EMBL/GenBank/DDBJ whole genome shotgun (WGS) entry which is preliminary data.</text>
</comment>
<evidence type="ECO:0000313" key="7">
    <source>
        <dbReference type="EMBL" id="MFC4209847.1"/>
    </source>
</evidence>
<dbReference type="PANTHER" id="PTHR43547">
    <property type="entry name" value="TWO-COMPONENT HISTIDINE KINASE"/>
    <property type="match status" value="1"/>
</dbReference>
<accession>A0ABV8P6G6</accession>
<dbReference type="EC" id="2.7.13.3" evidence="2"/>
<dbReference type="SUPFAM" id="SSF50998">
    <property type="entry name" value="Quinoprotein alcohol dehydrogenase-like"/>
    <property type="match status" value="1"/>
</dbReference>
<organism evidence="7 8">
    <name type="scientific">Pedobacter lithocola</name>
    <dbReference type="NCBI Taxonomy" id="1908239"/>
    <lineage>
        <taxon>Bacteria</taxon>
        <taxon>Pseudomonadati</taxon>
        <taxon>Bacteroidota</taxon>
        <taxon>Sphingobacteriia</taxon>
        <taxon>Sphingobacteriales</taxon>
        <taxon>Sphingobacteriaceae</taxon>
        <taxon>Pedobacter</taxon>
    </lineage>
</organism>
<name>A0ABV8P6G6_9SPHI</name>
<dbReference type="Pfam" id="PF07495">
    <property type="entry name" value="Y_Y_Y"/>
    <property type="match status" value="1"/>
</dbReference>
<evidence type="ECO:0000256" key="1">
    <source>
        <dbReference type="ARBA" id="ARBA00000085"/>
    </source>
</evidence>
<dbReference type="InterPro" id="IPR004358">
    <property type="entry name" value="Sig_transdc_His_kin-like_C"/>
</dbReference>
<evidence type="ECO:0000256" key="3">
    <source>
        <dbReference type="ARBA" id="ARBA00022553"/>
    </source>
</evidence>
<dbReference type="Gene3D" id="1.10.287.130">
    <property type="match status" value="1"/>
</dbReference>
<keyword evidence="4" id="KW-0812">Transmembrane</keyword>
<dbReference type="InterPro" id="IPR003594">
    <property type="entry name" value="HATPase_dom"/>
</dbReference>
<dbReference type="PANTHER" id="PTHR43547:SF2">
    <property type="entry name" value="HYBRID SIGNAL TRANSDUCTION HISTIDINE KINASE C"/>
    <property type="match status" value="1"/>
</dbReference>
<keyword evidence="4" id="KW-0472">Membrane</keyword>
<dbReference type="Gene3D" id="2.60.40.10">
    <property type="entry name" value="Immunoglobulins"/>
    <property type="match status" value="1"/>
</dbReference>
<evidence type="ECO:0000256" key="2">
    <source>
        <dbReference type="ARBA" id="ARBA00012438"/>
    </source>
</evidence>
<dbReference type="InterPro" id="IPR005467">
    <property type="entry name" value="His_kinase_dom"/>
</dbReference>
<dbReference type="InterPro" id="IPR036097">
    <property type="entry name" value="HisK_dim/P_sf"/>
</dbReference>
<keyword evidence="3" id="KW-0597">Phosphoprotein</keyword>
<proteinExistence type="predicted"/>
<sequence>MPNIKKTVLLSIFCCIAAISFAQPYYFRHYQVENGLSNNTVLCAAQDNQGFMWFGTKDGLNRFDGYQFKTYRHDTSQQGSLGNDLVYEIHKDAENHLWIGTNSGVYLYLPKTEKFQVVKGTKGLRINDLATDDNGNLWIISLRRTYRYNISSQILHELKENAAFEATSVSKMGDGSIWITTLMGTIEQYEPRKDRFKSYYVMDKSNAKENSWATKTLDLGNNDILVGTANQGIRIFNRITGLSKALLTYNETKTSIYVRDMIKVSDNEFWIASESGIYVYDRNKMVHLSKQYGNIYALSDNAVYSLLKDRENGIWAGTYFGGLNYCSSQYSIFTKYFPQKGVNSISGSDVREICKDGYGNFWIGTEDAGLNMLDTKTGLFTNYLPDEKPSSISHSNIHGLLIDGDSLWIGTFEHGLDILDIRTKKVIKHYTPGKGNSLRNGFIFTFCKTKSGDILLATIVGLYRYNRAKNDFELIDGLPLISYTTITEDSRGNIWAGSLNHGLIRFRLGKKAFVQYQYDEKQSSSLSHNTINGIFEDSSKNLWVTTDGGGLNRFNVKKNGFDIIKVKDGLPSNFLFKIIEDDEKNLWIASSRGLINFNPARMLIKVYSRSSGLLTDQFNYSSGFKDNNGYIYFGSVKGLISFNPRSFKTTNTQPPLKITGFQVDNEEISIQDSSVLFESILSTKKIVLNDTQSSFSIDFAAISFLSPEMTQYAYRMKGISDDWNYLKTNRKVYFTKLSAGHYVFEVKALENGSITWTFDNPQLAITILPPLYRSHLAYFIYAILILLFVLYLFRFYHLRMANKTKQRMERFEYNKEKEIYRAKIEFFTNIAHEIRTPLTLIKGPMGDLIKDASSVPFIEKKLRMMERNTDRLFNLTNQLLDFRKTEVNGFSLNFVKANISGVLHEIFTIFQPVAREKNLTYRLIVSSADIEAYIDTEAFYKIISNLIDNAIKYSDTLIEVKLYLAEDKMDVFQVSVANDGKTIPDNLHTKIFEPFFRATETQMKQGTGIGLSLTKSLTELHGGNIIVVNNAYGHNLFVVELPIHQLIEFNLKGKWKRK</sequence>
<dbReference type="InterPro" id="IPR036890">
    <property type="entry name" value="HATPase_C_sf"/>
</dbReference>
<dbReference type="SMART" id="SM00388">
    <property type="entry name" value="HisKA"/>
    <property type="match status" value="1"/>
</dbReference>
<evidence type="ECO:0000313" key="8">
    <source>
        <dbReference type="Proteomes" id="UP001595789"/>
    </source>
</evidence>
<feature type="domain" description="Histidine kinase" evidence="6">
    <location>
        <begin position="829"/>
        <end position="1045"/>
    </location>
</feature>
<dbReference type="SMART" id="SM00387">
    <property type="entry name" value="HATPase_c"/>
    <property type="match status" value="1"/>
</dbReference>
<evidence type="ECO:0000259" key="6">
    <source>
        <dbReference type="PROSITE" id="PS50109"/>
    </source>
</evidence>
<feature type="signal peptide" evidence="5">
    <location>
        <begin position="1"/>
        <end position="22"/>
    </location>
</feature>
<evidence type="ECO:0000256" key="4">
    <source>
        <dbReference type="SAM" id="Phobius"/>
    </source>
</evidence>
<dbReference type="InterPro" id="IPR011110">
    <property type="entry name" value="Reg_prop"/>
</dbReference>
<dbReference type="EMBL" id="JBHSBW010000003">
    <property type="protein sequence ID" value="MFC4209847.1"/>
    <property type="molecule type" value="Genomic_DNA"/>
</dbReference>